<reference evidence="11 12" key="1">
    <citation type="journal article" date="2017" name="Gigascience">
        <title>Genome sequence of the small brown planthopper, Laodelphax striatellus.</title>
        <authorList>
            <person name="Zhu J."/>
            <person name="Jiang F."/>
            <person name="Wang X."/>
            <person name="Yang P."/>
            <person name="Bao Y."/>
            <person name="Zhao W."/>
            <person name="Wang W."/>
            <person name="Lu H."/>
            <person name="Wang Q."/>
            <person name="Cui N."/>
            <person name="Li J."/>
            <person name="Chen X."/>
            <person name="Luo L."/>
            <person name="Yu J."/>
            <person name="Kang L."/>
            <person name="Cui F."/>
        </authorList>
    </citation>
    <scope>NUCLEOTIDE SEQUENCE [LARGE SCALE GENOMIC DNA]</scope>
    <source>
        <strain evidence="11">Lst14</strain>
    </source>
</reference>
<feature type="transmembrane region" description="Helical" evidence="10">
    <location>
        <begin position="313"/>
        <end position="334"/>
    </location>
</feature>
<evidence type="ECO:0000256" key="2">
    <source>
        <dbReference type="ARBA" id="ARBA00022475"/>
    </source>
</evidence>
<proteinExistence type="inferred from homology"/>
<keyword evidence="5 10" id="KW-0552">Olfaction</keyword>
<dbReference type="PANTHER" id="PTHR21137:SF35">
    <property type="entry name" value="ODORANT RECEPTOR 19A-RELATED"/>
    <property type="match status" value="1"/>
</dbReference>
<dbReference type="SMR" id="A0A482XTI4"/>
<evidence type="ECO:0000256" key="7">
    <source>
        <dbReference type="ARBA" id="ARBA00023136"/>
    </source>
</evidence>
<comment type="subcellular location">
    <subcellularLocation>
        <location evidence="1 10">Cell membrane</location>
        <topology evidence="1 10">Multi-pass membrane protein</topology>
    </subcellularLocation>
</comment>
<keyword evidence="9 10" id="KW-0807">Transducer</keyword>
<comment type="similarity">
    <text evidence="10">Belongs to the insect chemoreceptor superfamily. Heteromeric odorant receptor channel (TC 1.A.69) family.</text>
</comment>
<protein>
    <recommendedName>
        <fullName evidence="10">Odorant receptor</fullName>
    </recommendedName>
</protein>
<dbReference type="AlphaFoldDB" id="A0A482XTI4"/>
<keyword evidence="7 10" id="KW-0472">Membrane</keyword>
<accession>A0A482XTI4</accession>
<keyword evidence="4 10" id="KW-0812">Transmembrane</keyword>
<evidence type="ECO:0000256" key="5">
    <source>
        <dbReference type="ARBA" id="ARBA00022725"/>
    </source>
</evidence>
<evidence type="ECO:0000256" key="1">
    <source>
        <dbReference type="ARBA" id="ARBA00004651"/>
    </source>
</evidence>
<dbReference type="InParanoid" id="A0A482XTI4"/>
<feature type="transmembrane region" description="Helical" evidence="10">
    <location>
        <begin position="124"/>
        <end position="146"/>
    </location>
</feature>
<dbReference type="OrthoDB" id="8122539at2759"/>
<evidence type="ECO:0000313" key="11">
    <source>
        <dbReference type="EMBL" id="RZF48780.1"/>
    </source>
</evidence>
<keyword evidence="12" id="KW-1185">Reference proteome</keyword>
<organism evidence="11 12">
    <name type="scientific">Laodelphax striatellus</name>
    <name type="common">Small brown planthopper</name>
    <name type="synonym">Delphax striatella</name>
    <dbReference type="NCBI Taxonomy" id="195883"/>
    <lineage>
        <taxon>Eukaryota</taxon>
        <taxon>Metazoa</taxon>
        <taxon>Ecdysozoa</taxon>
        <taxon>Arthropoda</taxon>
        <taxon>Hexapoda</taxon>
        <taxon>Insecta</taxon>
        <taxon>Pterygota</taxon>
        <taxon>Neoptera</taxon>
        <taxon>Paraneoptera</taxon>
        <taxon>Hemiptera</taxon>
        <taxon>Auchenorrhyncha</taxon>
        <taxon>Fulgoroidea</taxon>
        <taxon>Delphacidae</taxon>
        <taxon>Criomorphinae</taxon>
        <taxon>Laodelphax</taxon>
    </lineage>
</organism>
<evidence type="ECO:0000256" key="8">
    <source>
        <dbReference type="ARBA" id="ARBA00023170"/>
    </source>
</evidence>
<dbReference type="EMBL" id="QKKF02000945">
    <property type="protein sequence ID" value="RZF48780.1"/>
    <property type="molecule type" value="Genomic_DNA"/>
</dbReference>
<keyword evidence="6 10" id="KW-1133">Transmembrane helix</keyword>
<evidence type="ECO:0000313" key="12">
    <source>
        <dbReference type="Proteomes" id="UP000291343"/>
    </source>
</evidence>
<evidence type="ECO:0000256" key="10">
    <source>
        <dbReference type="RuleBase" id="RU351113"/>
    </source>
</evidence>
<keyword evidence="8 10" id="KW-0675">Receptor</keyword>
<gene>
    <name evidence="11" type="ORF">LSTR_LSTR008129</name>
</gene>
<dbReference type="InterPro" id="IPR004117">
    <property type="entry name" value="7tm6_olfct_rcpt"/>
</dbReference>
<dbReference type="Proteomes" id="UP000291343">
    <property type="component" value="Unassembled WGS sequence"/>
</dbReference>
<feature type="transmembrane region" description="Helical" evidence="10">
    <location>
        <begin position="377"/>
        <end position="398"/>
    </location>
</feature>
<dbReference type="GO" id="GO:0007165">
    <property type="term" value="P:signal transduction"/>
    <property type="evidence" value="ECO:0007669"/>
    <property type="project" value="UniProtKB-KW"/>
</dbReference>
<comment type="caution">
    <text evidence="10">Lacks conserved residue(s) required for the propagation of feature annotation.</text>
</comment>
<feature type="transmembrane region" description="Helical" evidence="10">
    <location>
        <begin position="190"/>
        <end position="210"/>
    </location>
</feature>
<dbReference type="Pfam" id="PF02949">
    <property type="entry name" value="7tm_6"/>
    <property type="match status" value="1"/>
</dbReference>
<dbReference type="GO" id="GO:0005886">
    <property type="term" value="C:plasma membrane"/>
    <property type="evidence" value="ECO:0007669"/>
    <property type="project" value="UniProtKB-SubCell"/>
</dbReference>
<dbReference type="GO" id="GO:0005549">
    <property type="term" value="F:odorant binding"/>
    <property type="evidence" value="ECO:0007669"/>
    <property type="project" value="InterPro"/>
</dbReference>
<dbReference type="FunCoup" id="A0A482XTI4">
    <property type="interactions" value="81"/>
</dbReference>
<feature type="transmembrane region" description="Helical" evidence="10">
    <location>
        <begin position="61"/>
        <end position="78"/>
    </location>
</feature>
<evidence type="ECO:0000256" key="3">
    <source>
        <dbReference type="ARBA" id="ARBA00022606"/>
    </source>
</evidence>
<dbReference type="GO" id="GO:0004984">
    <property type="term" value="F:olfactory receptor activity"/>
    <property type="evidence" value="ECO:0007669"/>
    <property type="project" value="InterPro"/>
</dbReference>
<keyword evidence="3 10" id="KW-0716">Sensory transduction</keyword>
<sequence length="408" mass="47734">MTKLTDATNKLREVMSRCGSPEGRNRRFLAKFYVLLTMIFILGTMIDIFRMGEDEFEEKIFRFKSINILISGLTFPLVDRDTYRLITMIDDRDSSDLGIKLSKAQKSFQTEMDSKLDKINNQMYVVSVVIYTLLIFGPLLSAIILISTRFLSNAQVYITFEDLSLPINFWYPAEFENSFTYIFLYALQTFYMYHFSGYMYCTVAAGLMALKKAINEMKLLCLIVEDWDKEKITERKMEETINLKMEINIAADIRERLINVVKLHDSICRKVSSLNSSLEKMYTVFNNTICFQICICLYSSSKMDDLVLKIEHLMLMIPLSLITFLYCSIAQNLLNEGEKFRELLYWGSSFVDKPKWFRTSLLLIMTRTSKELEIRPYGFYVLNLRTFSMVLNAAYSYFNMLNSLKSRI</sequence>
<dbReference type="PANTHER" id="PTHR21137">
    <property type="entry name" value="ODORANT RECEPTOR"/>
    <property type="match status" value="1"/>
</dbReference>
<comment type="caution">
    <text evidence="11">The sequence shown here is derived from an EMBL/GenBank/DDBJ whole genome shotgun (WGS) entry which is preliminary data.</text>
</comment>
<feature type="transmembrane region" description="Helical" evidence="10">
    <location>
        <begin position="32"/>
        <end position="49"/>
    </location>
</feature>
<keyword evidence="2" id="KW-1003">Cell membrane</keyword>
<evidence type="ECO:0000256" key="4">
    <source>
        <dbReference type="ARBA" id="ARBA00022692"/>
    </source>
</evidence>
<name>A0A482XTI4_LAOST</name>
<evidence type="ECO:0000256" key="6">
    <source>
        <dbReference type="ARBA" id="ARBA00022989"/>
    </source>
</evidence>
<evidence type="ECO:0000256" key="9">
    <source>
        <dbReference type="ARBA" id="ARBA00023224"/>
    </source>
</evidence>